<organism evidence="1 2">
    <name type="scientific">Meganyctiphanes norvegica</name>
    <name type="common">Northern krill</name>
    <name type="synonym">Thysanopoda norvegica</name>
    <dbReference type="NCBI Taxonomy" id="48144"/>
    <lineage>
        <taxon>Eukaryota</taxon>
        <taxon>Metazoa</taxon>
        <taxon>Ecdysozoa</taxon>
        <taxon>Arthropoda</taxon>
        <taxon>Crustacea</taxon>
        <taxon>Multicrustacea</taxon>
        <taxon>Malacostraca</taxon>
        <taxon>Eumalacostraca</taxon>
        <taxon>Eucarida</taxon>
        <taxon>Euphausiacea</taxon>
        <taxon>Euphausiidae</taxon>
        <taxon>Meganyctiphanes</taxon>
    </lineage>
</organism>
<accession>A0AAV2RMF7</accession>
<dbReference type="Proteomes" id="UP001497623">
    <property type="component" value="Unassembled WGS sequence"/>
</dbReference>
<protein>
    <submittedName>
        <fullName evidence="1">Uncharacterized protein</fullName>
    </submittedName>
</protein>
<proteinExistence type="predicted"/>
<comment type="caution">
    <text evidence="1">The sequence shown here is derived from an EMBL/GenBank/DDBJ whole genome shotgun (WGS) entry which is preliminary data.</text>
</comment>
<reference evidence="1 2" key="1">
    <citation type="submission" date="2024-05" db="EMBL/GenBank/DDBJ databases">
        <authorList>
            <person name="Wallberg A."/>
        </authorList>
    </citation>
    <scope>NUCLEOTIDE SEQUENCE [LARGE SCALE GENOMIC DNA]</scope>
</reference>
<evidence type="ECO:0000313" key="2">
    <source>
        <dbReference type="Proteomes" id="UP001497623"/>
    </source>
</evidence>
<gene>
    <name evidence="1" type="ORF">MNOR_LOCUS25844</name>
</gene>
<sequence length="108" mass="11467">MELEVGVDRVEIIGGASVAVDAEPKLFDDIILDPLVWVNEFGTGEVLTSEANETGYIELKAGVDGVEIIGGASVAVDEKSKLLDDFVSDPLVWENEFGTGVVLKSEAN</sequence>
<evidence type="ECO:0000313" key="1">
    <source>
        <dbReference type="EMBL" id="CAL4127338.1"/>
    </source>
</evidence>
<dbReference type="AlphaFoldDB" id="A0AAV2RMF7"/>
<name>A0AAV2RMF7_MEGNR</name>
<keyword evidence="2" id="KW-1185">Reference proteome</keyword>
<dbReference type="EMBL" id="CAXKWB010025101">
    <property type="protein sequence ID" value="CAL4127338.1"/>
    <property type="molecule type" value="Genomic_DNA"/>
</dbReference>